<comment type="subcellular location">
    <subcellularLocation>
        <location evidence="1 13">Cytoplasm</location>
    </subcellularLocation>
</comment>
<dbReference type="PROSITE" id="PS51192">
    <property type="entry name" value="HELICASE_ATP_BIND_1"/>
    <property type="match status" value="1"/>
</dbReference>
<gene>
    <name evidence="13 16" type="primary">mfd</name>
    <name evidence="16" type="ORF">H8718_03295</name>
</gene>
<keyword evidence="17" id="KW-1185">Reference proteome</keyword>
<evidence type="ECO:0000256" key="1">
    <source>
        <dbReference type="ARBA" id="ARBA00004496"/>
    </source>
</evidence>
<feature type="domain" description="Helicase C-terminal" evidence="15">
    <location>
        <begin position="824"/>
        <end position="990"/>
    </location>
</feature>
<dbReference type="PANTHER" id="PTHR47964:SF1">
    <property type="entry name" value="ATP-DEPENDENT DNA HELICASE HOMOLOG RECG, CHLOROPLASTIC"/>
    <property type="match status" value="1"/>
</dbReference>
<comment type="function">
    <text evidence="13">Couples transcription and DNA repair by recognizing RNA polymerase (RNAP) stalled at DNA lesions. Mediates ATP-dependent release of RNAP and its truncated transcript from the DNA, and recruitment of nucleotide excision repair machinery to the damaged site.</text>
</comment>
<dbReference type="Pfam" id="PF17757">
    <property type="entry name" value="UvrB_inter"/>
    <property type="match status" value="1"/>
</dbReference>
<dbReference type="SMART" id="SM00490">
    <property type="entry name" value="HELICc"/>
    <property type="match status" value="1"/>
</dbReference>
<keyword evidence="4 13" id="KW-0227">DNA damage</keyword>
<dbReference type="SUPFAM" id="SSF52540">
    <property type="entry name" value="P-loop containing nucleoside triphosphate hydrolases"/>
    <property type="match status" value="4"/>
</dbReference>
<dbReference type="GO" id="GO:0003684">
    <property type="term" value="F:damaged DNA binding"/>
    <property type="evidence" value="ECO:0007669"/>
    <property type="project" value="InterPro"/>
</dbReference>
<evidence type="ECO:0000256" key="4">
    <source>
        <dbReference type="ARBA" id="ARBA00022763"/>
    </source>
</evidence>
<dbReference type="Gene3D" id="3.30.2060.10">
    <property type="entry name" value="Penicillin-binding protein 1b domain"/>
    <property type="match status" value="1"/>
</dbReference>
<dbReference type="InterPro" id="IPR001650">
    <property type="entry name" value="Helicase_C-like"/>
</dbReference>
<dbReference type="Gene3D" id="3.90.1150.50">
    <property type="entry name" value="Transcription-repair-coupling factor, D7 domain"/>
    <property type="match status" value="1"/>
</dbReference>
<feature type="domain" description="Helicase ATP-binding" evidence="14">
    <location>
        <begin position="654"/>
        <end position="815"/>
    </location>
</feature>
<dbReference type="InterPro" id="IPR027417">
    <property type="entry name" value="P-loop_NTPase"/>
</dbReference>
<sequence length="1184" mass="135607">MVRQDGDHMDYKRKMLINPLTDIEGFNEFLYKFQSTHKGKVVGTVDACKAHFIYSTSALIGQTPVIITPDEISARKLYDDLQYLYEETKVYLYPARDILFYNADVHSMDITAERMKIIEALLHKQEAILIIPAEALLNPLSPKETWLSYQKELKEGSIIDIKKLGTYLMEIGYERVGKVEGIGQFAIRGGIIDLYPPNSVMPYRIELWDDEIDSIRTFNPSTQRSIEKVKQILVVPNQEIIFPLTLLQNALPAIKEDLKVVTDKLRNEGKKESAKAIEEQVKEHIEQIQEGLTIEGLETYVPYTNLQTVSILDYLPADTIIYVDEPAKVRDKCDRLYEEYRSSMMDRLNYGHILSGQIEFIFEYEEAVYTIQKRPVISLNNFLKTDTDFETDNQLSIAVYENNTFYNSLDLLEKDIKEWKKGNKKIIILAGIRAKAMRLMEELEVRGILTTYSETLSDELQKGQVVITKGSLGKGFVYEGIDFYIIADKDLFGKEKKKVKVKKKHKGNKIDSFLNLTPGDYVVHENHGIGIFKGIEQIVIEGIARDNLKIEYANNSTLYVNINQMDMVQKYVGAESKSPKLSKLGASEWKKSKAKVKGAIQDIAKDLIKLYSTRYNARGFVYEEDSIWQKEFEAMFPYEETSDQLEAIEDVKKDMESNKIMDRLVCGDVGYGKTEVAIRAAFKAVQNNKQVAYLVPTTILAQQHFQRFEERMANYPINVGVLSRFRTPKQIKETLEGIRKGTIDIVIGTHRLLSKDVQFRDLGLLIIDEEQRFGVKHKEKLKQIRTEVDVLTLTATPIPRTLHMSLIGVRDMSVLEEAPLERRPVQTYVLEYSEDFIKDAIHRELGRDGQVYFLYNQVRDIEEKAMQIQKMVPAAKVGFAHGQMSERELENIMMAFIEKEINVLVCTTIVETGLDIANANTIIINNADRMGLSQLYQLRGRVGRSNKASYAYLMYQKDKVLKEIAEKRLQAIKQFTQLGAGFKIAMRDLEIRGAGNLLGAQQHGHMEAVGYDLYCKMLQEAVALEKGESVKESFETTIEMKVNAYIPASYILDEVERLDIYKKIASIQGDKDYYDVQEELEDRYGTLPNSVQNLIDIALVKWEANQIDITLVSEVEGHLTFKFKEDAQLDPTCLPEVLQTYGRKIKFVSGKEVMLKLDATDIPKKGLIDYIKNVLHSFKKLKSI</sequence>
<keyword evidence="2 13" id="KW-0963">Cytoplasm</keyword>
<protein>
    <recommendedName>
        <fullName evidence="12 13">Transcription-repair-coupling factor</fullName>
        <shortName evidence="13">TRCF</shortName>
        <ecNumber evidence="13">3.6.4.-</ecNumber>
    </recommendedName>
</protein>
<dbReference type="Pfam" id="PF00270">
    <property type="entry name" value="DEAD"/>
    <property type="match status" value="1"/>
</dbReference>
<dbReference type="NCBIfam" id="TIGR00580">
    <property type="entry name" value="mfd"/>
    <property type="match status" value="1"/>
</dbReference>
<comment type="similarity">
    <text evidence="10 13">In the N-terminal section; belongs to the UvrB family.</text>
</comment>
<dbReference type="GO" id="GO:0000716">
    <property type="term" value="P:transcription-coupled nucleotide-excision repair, DNA damage recognition"/>
    <property type="evidence" value="ECO:0007669"/>
    <property type="project" value="UniProtKB-UniRule"/>
</dbReference>
<evidence type="ECO:0000256" key="12">
    <source>
        <dbReference type="ARBA" id="ARBA00070128"/>
    </source>
</evidence>
<proteinExistence type="inferred from homology"/>
<dbReference type="Gene3D" id="3.40.50.11180">
    <property type="match status" value="1"/>
</dbReference>
<evidence type="ECO:0000256" key="2">
    <source>
        <dbReference type="ARBA" id="ARBA00022490"/>
    </source>
</evidence>
<dbReference type="SMART" id="SM01058">
    <property type="entry name" value="CarD_TRCF"/>
    <property type="match status" value="1"/>
</dbReference>
<dbReference type="GO" id="GO:0016787">
    <property type="term" value="F:hydrolase activity"/>
    <property type="evidence" value="ECO:0007669"/>
    <property type="project" value="UniProtKB-KW"/>
</dbReference>
<organism evidence="16 17">
    <name type="scientific">Zhenhengia yiwuensis</name>
    <dbReference type="NCBI Taxonomy" id="2763666"/>
    <lineage>
        <taxon>Bacteria</taxon>
        <taxon>Bacillati</taxon>
        <taxon>Bacillota</taxon>
        <taxon>Clostridia</taxon>
        <taxon>Lachnospirales</taxon>
        <taxon>Lachnospiraceae</taxon>
        <taxon>Zhenhengia</taxon>
    </lineage>
</organism>
<dbReference type="SUPFAM" id="SSF143517">
    <property type="entry name" value="TRCF domain-like"/>
    <property type="match status" value="1"/>
</dbReference>
<dbReference type="GO" id="GO:0005737">
    <property type="term" value="C:cytoplasm"/>
    <property type="evidence" value="ECO:0007669"/>
    <property type="project" value="UniProtKB-SubCell"/>
</dbReference>
<dbReference type="Pfam" id="PF03461">
    <property type="entry name" value="TRCF"/>
    <property type="match status" value="1"/>
</dbReference>
<dbReference type="Gene3D" id="2.40.10.170">
    <property type="match status" value="1"/>
</dbReference>
<dbReference type="FunFam" id="3.40.50.300:FF:000546">
    <property type="entry name" value="Transcription-repair-coupling factor"/>
    <property type="match status" value="1"/>
</dbReference>
<evidence type="ECO:0000313" key="17">
    <source>
        <dbReference type="Proteomes" id="UP000655830"/>
    </source>
</evidence>
<dbReference type="GO" id="GO:0003678">
    <property type="term" value="F:DNA helicase activity"/>
    <property type="evidence" value="ECO:0007669"/>
    <property type="project" value="TreeGrafter"/>
</dbReference>
<keyword evidence="9 13" id="KW-0234">DNA repair</keyword>
<name>A0A926IDG9_9FIRM</name>
<evidence type="ECO:0000256" key="5">
    <source>
        <dbReference type="ARBA" id="ARBA00022801"/>
    </source>
</evidence>
<keyword evidence="5 13" id="KW-0378">Hydrolase</keyword>
<dbReference type="HAMAP" id="MF_00969">
    <property type="entry name" value="TRCF"/>
    <property type="match status" value="1"/>
</dbReference>
<dbReference type="InterPro" id="IPR003711">
    <property type="entry name" value="CarD-like/TRCF_RID"/>
</dbReference>
<dbReference type="CDD" id="cd17991">
    <property type="entry name" value="DEXHc_TRCF"/>
    <property type="match status" value="1"/>
</dbReference>
<evidence type="ECO:0000256" key="7">
    <source>
        <dbReference type="ARBA" id="ARBA00022840"/>
    </source>
</evidence>
<evidence type="ECO:0000256" key="10">
    <source>
        <dbReference type="ARBA" id="ARBA00061104"/>
    </source>
</evidence>
<dbReference type="PROSITE" id="PS51194">
    <property type="entry name" value="HELICASE_CTER"/>
    <property type="match status" value="1"/>
</dbReference>
<comment type="similarity">
    <text evidence="11 13">In the C-terminal section; belongs to the helicase family. RecG subfamily.</text>
</comment>
<accession>A0A926IDG9</accession>
<dbReference type="InterPro" id="IPR041471">
    <property type="entry name" value="UvrB_inter"/>
</dbReference>
<keyword evidence="3 13" id="KW-0547">Nucleotide-binding</keyword>
<dbReference type="InterPro" id="IPR036101">
    <property type="entry name" value="CarD-like/TRCF_RID_sf"/>
</dbReference>
<dbReference type="InterPro" id="IPR011545">
    <property type="entry name" value="DEAD/DEAH_box_helicase_dom"/>
</dbReference>
<comment type="caution">
    <text evidence="16">The sequence shown here is derived from an EMBL/GenBank/DDBJ whole genome shotgun (WGS) entry which is preliminary data.</text>
</comment>
<keyword evidence="7 13" id="KW-0067">ATP-binding</keyword>
<dbReference type="InterPro" id="IPR047112">
    <property type="entry name" value="RecG/Mfd"/>
</dbReference>
<dbReference type="EMBL" id="JACRSY010000004">
    <property type="protein sequence ID" value="MBC8578556.1"/>
    <property type="molecule type" value="Genomic_DNA"/>
</dbReference>
<dbReference type="AlphaFoldDB" id="A0A926IDG9"/>
<dbReference type="Proteomes" id="UP000655830">
    <property type="component" value="Unassembled WGS sequence"/>
</dbReference>
<dbReference type="SUPFAM" id="SSF141259">
    <property type="entry name" value="CarD-like"/>
    <property type="match status" value="1"/>
</dbReference>
<evidence type="ECO:0000256" key="8">
    <source>
        <dbReference type="ARBA" id="ARBA00023125"/>
    </source>
</evidence>
<dbReference type="InterPro" id="IPR005118">
    <property type="entry name" value="TRCF_C"/>
</dbReference>
<dbReference type="GO" id="GO:0006355">
    <property type="term" value="P:regulation of DNA-templated transcription"/>
    <property type="evidence" value="ECO:0007669"/>
    <property type="project" value="UniProtKB-UniRule"/>
</dbReference>
<dbReference type="Pfam" id="PF00271">
    <property type="entry name" value="Helicase_C"/>
    <property type="match status" value="1"/>
</dbReference>
<evidence type="ECO:0000256" key="6">
    <source>
        <dbReference type="ARBA" id="ARBA00022806"/>
    </source>
</evidence>
<dbReference type="EC" id="3.6.4.-" evidence="13"/>
<evidence type="ECO:0000256" key="11">
    <source>
        <dbReference type="ARBA" id="ARBA00061399"/>
    </source>
</evidence>
<dbReference type="Gene3D" id="3.40.50.300">
    <property type="entry name" value="P-loop containing nucleotide triphosphate hydrolases"/>
    <property type="match status" value="2"/>
</dbReference>
<dbReference type="Pfam" id="PF02559">
    <property type="entry name" value="CarD_TRCF_RID"/>
    <property type="match status" value="1"/>
</dbReference>
<keyword evidence="6" id="KW-0347">Helicase</keyword>
<dbReference type="SMART" id="SM00487">
    <property type="entry name" value="DEXDc"/>
    <property type="match status" value="1"/>
</dbReference>
<evidence type="ECO:0000256" key="3">
    <source>
        <dbReference type="ARBA" id="ARBA00022741"/>
    </source>
</evidence>
<evidence type="ECO:0000259" key="14">
    <source>
        <dbReference type="PROSITE" id="PS51192"/>
    </source>
</evidence>
<dbReference type="PANTHER" id="PTHR47964">
    <property type="entry name" value="ATP-DEPENDENT DNA HELICASE HOMOLOG RECG, CHLOROPLASTIC"/>
    <property type="match status" value="1"/>
</dbReference>
<dbReference type="InterPro" id="IPR014001">
    <property type="entry name" value="Helicase_ATP-bd"/>
</dbReference>
<dbReference type="GO" id="GO:0005524">
    <property type="term" value="F:ATP binding"/>
    <property type="evidence" value="ECO:0007669"/>
    <property type="project" value="UniProtKB-UniRule"/>
</dbReference>
<reference evidence="16" key="1">
    <citation type="submission" date="2020-08" db="EMBL/GenBank/DDBJ databases">
        <title>Genome public.</title>
        <authorList>
            <person name="Liu C."/>
            <person name="Sun Q."/>
        </authorList>
    </citation>
    <scope>NUCLEOTIDE SEQUENCE</scope>
    <source>
        <strain evidence="16">NSJ-12</strain>
    </source>
</reference>
<dbReference type="SMART" id="SM00982">
    <property type="entry name" value="TRCF"/>
    <property type="match status" value="1"/>
</dbReference>
<evidence type="ECO:0000313" key="16">
    <source>
        <dbReference type="EMBL" id="MBC8578556.1"/>
    </source>
</evidence>
<keyword evidence="8 13" id="KW-0238">DNA-binding</keyword>
<evidence type="ECO:0000256" key="13">
    <source>
        <dbReference type="HAMAP-Rule" id="MF_00969"/>
    </source>
</evidence>
<evidence type="ECO:0000259" key="15">
    <source>
        <dbReference type="PROSITE" id="PS51194"/>
    </source>
</evidence>
<evidence type="ECO:0000256" key="9">
    <source>
        <dbReference type="ARBA" id="ARBA00023204"/>
    </source>
</evidence>
<dbReference type="InterPro" id="IPR004576">
    <property type="entry name" value="Mfd"/>
</dbReference>
<dbReference type="InterPro" id="IPR037235">
    <property type="entry name" value="TRCF-like_C_D7"/>
</dbReference>